<evidence type="ECO:0000313" key="3">
    <source>
        <dbReference type="Proteomes" id="UP000466514"/>
    </source>
</evidence>
<name>A0A7I7M8V4_9MYCO</name>
<keyword evidence="1" id="KW-0812">Transmembrane</keyword>
<dbReference type="KEGG" id="mpsc:MPSYJ_19170"/>
<feature type="transmembrane region" description="Helical" evidence="1">
    <location>
        <begin position="113"/>
        <end position="134"/>
    </location>
</feature>
<sequence>MSRARPGWLVALCALVVAVSAWLPWLTSSADGGGRANAIGGVAGVMPVPPPGFGVGQLVVLLAPCLVVAGAMAARDISARMASTVALAISVVLVVLAVWYYRLYVYPPVSAGYGLYVAGGVAVAAALLSVWTMLAAWRATGSRSAPATGGLR</sequence>
<evidence type="ECO:0000313" key="2">
    <source>
        <dbReference type="EMBL" id="BBX68456.1"/>
    </source>
</evidence>
<accession>A0A7I7M8V4</accession>
<dbReference type="AlphaFoldDB" id="A0A7I7M8V4"/>
<dbReference type="RefSeq" id="WP_163721872.1">
    <property type="nucleotide sequence ID" value="NZ_AP022574.1"/>
</dbReference>
<gene>
    <name evidence="2" type="ORF">MPSYJ_19170</name>
</gene>
<feature type="transmembrane region" description="Helical" evidence="1">
    <location>
        <begin position="81"/>
        <end position="101"/>
    </location>
</feature>
<reference evidence="2 3" key="1">
    <citation type="journal article" date="2019" name="Emerg. Microbes Infect.">
        <title>Comprehensive subspecies identification of 175 nontuberculous mycobacteria species based on 7547 genomic profiles.</title>
        <authorList>
            <person name="Matsumoto Y."/>
            <person name="Kinjo T."/>
            <person name="Motooka D."/>
            <person name="Nabeya D."/>
            <person name="Jung N."/>
            <person name="Uechi K."/>
            <person name="Horii T."/>
            <person name="Iida T."/>
            <person name="Fujita J."/>
            <person name="Nakamura S."/>
        </authorList>
    </citation>
    <scope>NUCLEOTIDE SEQUENCE [LARGE SCALE GENOMIC DNA]</scope>
    <source>
        <strain evidence="2 3">JCM 13323</strain>
    </source>
</reference>
<evidence type="ECO:0000256" key="1">
    <source>
        <dbReference type="SAM" id="Phobius"/>
    </source>
</evidence>
<organism evidence="2 3">
    <name type="scientific">Mycolicibacterium psychrotolerans</name>
    <dbReference type="NCBI Taxonomy" id="216929"/>
    <lineage>
        <taxon>Bacteria</taxon>
        <taxon>Bacillati</taxon>
        <taxon>Actinomycetota</taxon>
        <taxon>Actinomycetes</taxon>
        <taxon>Mycobacteriales</taxon>
        <taxon>Mycobacteriaceae</taxon>
        <taxon>Mycolicibacterium</taxon>
    </lineage>
</organism>
<proteinExistence type="predicted"/>
<keyword evidence="1" id="KW-1133">Transmembrane helix</keyword>
<feature type="transmembrane region" description="Helical" evidence="1">
    <location>
        <begin position="53"/>
        <end position="74"/>
    </location>
</feature>
<dbReference type="Proteomes" id="UP000466514">
    <property type="component" value="Chromosome"/>
</dbReference>
<keyword evidence="1" id="KW-0472">Membrane</keyword>
<protein>
    <submittedName>
        <fullName evidence="2">Membrane protein</fullName>
    </submittedName>
</protein>
<dbReference type="EMBL" id="AP022574">
    <property type="protein sequence ID" value="BBX68456.1"/>
    <property type="molecule type" value="Genomic_DNA"/>
</dbReference>
<keyword evidence="3" id="KW-1185">Reference proteome</keyword>